<organism evidence="1 2">
    <name type="scientific">Helicobacter marmotae</name>
    <dbReference type="NCBI Taxonomy" id="152490"/>
    <lineage>
        <taxon>Bacteria</taxon>
        <taxon>Pseudomonadati</taxon>
        <taxon>Campylobacterota</taxon>
        <taxon>Epsilonproteobacteria</taxon>
        <taxon>Campylobacterales</taxon>
        <taxon>Helicobacteraceae</taxon>
        <taxon>Helicobacter</taxon>
    </lineage>
</organism>
<dbReference type="GO" id="GO:0016075">
    <property type="term" value="P:rRNA catabolic process"/>
    <property type="evidence" value="ECO:0007669"/>
    <property type="project" value="TreeGrafter"/>
</dbReference>
<dbReference type="Pfam" id="PF02452">
    <property type="entry name" value="PemK_toxin"/>
    <property type="match status" value="1"/>
</dbReference>
<dbReference type="InterPro" id="IPR011067">
    <property type="entry name" value="Plasmid_toxin/cell-grow_inhib"/>
</dbReference>
<dbReference type="SUPFAM" id="SSF50118">
    <property type="entry name" value="Cell growth inhibitor/plasmid maintenance toxic component"/>
    <property type="match status" value="1"/>
</dbReference>
<dbReference type="GO" id="GO:0003677">
    <property type="term" value="F:DNA binding"/>
    <property type="evidence" value="ECO:0007669"/>
    <property type="project" value="InterPro"/>
</dbReference>
<proteinExistence type="predicted"/>
<evidence type="ECO:0000313" key="2">
    <source>
        <dbReference type="Proteomes" id="UP000256599"/>
    </source>
</evidence>
<keyword evidence="2" id="KW-1185">Reference proteome</keyword>
<dbReference type="OrthoDB" id="9793906at2"/>
<accession>A0A3D8I1A9</accession>
<dbReference type="EMBL" id="NXLR01000029">
    <property type="protein sequence ID" value="RDU58875.1"/>
    <property type="molecule type" value="Genomic_DNA"/>
</dbReference>
<comment type="caution">
    <text evidence="1">The sequence shown here is derived from an EMBL/GenBank/DDBJ whole genome shotgun (WGS) entry which is preliminary data.</text>
</comment>
<dbReference type="NCBIfam" id="NF007386">
    <property type="entry name" value="PRK09907.1"/>
    <property type="match status" value="1"/>
</dbReference>
<protein>
    <submittedName>
        <fullName evidence="1">Endoribonuclease MazF</fullName>
    </submittedName>
</protein>
<dbReference type="Proteomes" id="UP000256599">
    <property type="component" value="Unassembled WGS sequence"/>
</dbReference>
<dbReference type="GO" id="GO:0004521">
    <property type="term" value="F:RNA endonuclease activity"/>
    <property type="evidence" value="ECO:0007669"/>
    <property type="project" value="TreeGrafter"/>
</dbReference>
<dbReference type="PANTHER" id="PTHR33988:SF3">
    <property type="entry name" value="ENDORIBONUCLEASE TOXIN CHPB-RELATED"/>
    <property type="match status" value="1"/>
</dbReference>
<gene>
    <name evidence="1" type="primary">mazF</name>
    <name evidence="1" type="ORF">CQA63_08950</name>
</gene>
<dbReference type="Gene3D" id="2.30.30.110">
    <property type="match status" value="1"/>
</dbReference>
<reference evidence="1 2" key="1">
    <citation type="submission" date="2018-04" db="EMBL/GenBank/DDBJ databases">
        <title>Novel Campyloabacter and Helicobacter Species and Strains.</title>
        <authorList>
            <person name="Mannion A.J."/>
            <person name="Shen Z."/>
            <person name="Fox J.G."/>
        </authorList>
    </citation>
    <scope>NUCLEOTIDE SEQUENCE [LARGE SCALE GENOMIC DNA]</scope>
    <source>
        <strain evidence="1 2">MIT 98-6070</strain>
    </source>
</reference>
<dbReference type="PANTHER" id="PTHR33988">
    <property type="entry name" value="ENDORIBONUCLEASE MAZF-RELATED"/>
    <property type="match status" value="1"/>
</dbReference>
<dbReference type="InterPro" id="IPR003477">
    <property type="entry name" value="PemK-like"/>
</dbReference>
<name>A0A3D8I1A9_9HELI</name>
<dbReference type="GO" id="GO:0006402">
    <property type="term" value="P:mRNA catabolic process"/>
    <property type="evidence" value="ECO:0007669"/>
    <property type="project" value="TreeGrafter"/>
</dbReference>
<sequence>MVMANYIPQSGDLIWLDFTPQSGHEQKGKRPALVVSPKEYNHKSGLCLCVPLTSKIKGYPFEVPCTIQGKRGVILSDQLKSVDFKARGAGFIQQCDIETLSAVKENLALLLEF</sequence>
<dbReference type="AlphaFoldDB" id="A0A3D8I1A9"/>
<evidence type="ECO:0000313" key="1">
    <source>
        <dbReference type="EMBL" id="RDU58875.1"/>
    </source>
</evidence>